<protein>
    <recommendedName>
        <fullName evidence="4">Polysaccharide lyase family 8 C-terminal domain-containing protein</fullName>
    </recommendedName>
</protein>
<evidence type="ECO:0000259" key="4">
    <source>
        <dbReference type="Pfam" id="PF02884"/>
    </source>
</evidence>
<dbReference type="SUPFAM" id="SSF49863">
    <property type="entry name" value="Hyaluronate lyase-like, C-terminal domain"/>
    <property type="match status" value="1"/>
</dbReference>
<accession>A0A090X6Y1</accession>
<dbReference type="Proteomes" id="UP000029643">
    <property type="component" value="Unassembled WGS sequence"/>
</dbReference>
<feature type="domain" description="Polysaccharide lyase family 8 C-terminal" evidence="4">
    <location>
        <begin position="68"/>
        <end position="132"/>
    </location>
</feature>
<dbReference type="InterPro" id="IPR038970">
    <property type="entry name" value="Lyase_8"/>
</dbReference>
<dbReference type="GO" id="GO:0005975">
    <property type="term" value="P:carbohydrate metabolic process"/>
    <property type="evidence" value="ECO:0007669"/>
    <property type="project" value="InterPro"/>
</dbReference>
<keyword evidence="3" id="KW-0106">Calcium</keyword>
<dbReference type="AlphaFoldDB" id="A0A090X6Y1"/>
<dbReference type="SUPFAM" id="SSF74650">
    <property type="entry name" value="Galactose mutarotase-like"/>
    <property type="match status" value="1"/>
</dbReference>
<organism evidence="5 6">
    <name type="scientific">Algibacter lectus</name>
    <dbReference type="NCBI Taxonomy" id="221126"/>
    <lineage>
        <taxon>Bacteria</taxon>
        <taxon>Pseudomonadati</taxon>
        <taxon>Bacteroidota</taxon>
        <taxon>Flavobacteriia</taxon>
        <taxon>Flavobacteriales</taxon>
        <taxon>Flavobacteriaceae</taxon>
        <taxon>Algibacter</taxon>
    </lineage>
</organism>
<evidence type="ECO:0000313" key="6">
    <source>
        <dbReference type="Proteomes" id="UP000029643"/>
    </source>
</evidence>
<evidence type="ECO:0000313" key="5">
    <source>
        <dbReference type="EMBL" id="GAL82072.1"/>
    </source>
</evidence>
<reference evidence="5 6" key="1">
    <citation type="journal article" date="2014" name="Genome Announc.">
        <title>Draft Genome Sequences of Marine Flavobacterium Algibacter lectus Strains SS8 and NR4.</title>
        <authorList>
            <person name="Takatani N."/>
            <person name="Nakanishi M."/>
            <person name="Meirelles P."/>
            <person name="Mino S."/>
            <person name="Suda W."/>
            <person name="Oshima K."/>
            <person name="Hattori M."/>
            <person name="Ohkuma M."/>
            <person name="Hosokawa M."/>
            <person name="Miyashita K."/>
            <person name="Thompson F.L."/>
            <person name="Niwa A."/>
            <person name="Sawabe T."/>
            <person name="Sawabe T."/>
        </authorList>
    </citation>
    <scope>NUCLEOTIDE SEQUENCE [LARGE SCALE GENOMIC DNA]</scope>
    <source>
        <strain evidence="6">JCM19274</strain>
    </source>
</reference>
<evidence type="ECO:0000256" key="3">
    <source>
        <dbReference type="ARBA" id="ARBA00022837"/>
    </source>
</evidence>
<comment type="caution">
    <text evidence="5">The sequence shown here is derived from an EMBL/GenBank/DDBJ whole genome shotgun (WGS) entry which is preliminary data.</text>
</comment>
<dbReference type="InterPro" id="IPR011013">
    <property type="entry name" value="Gal_mutarotase_sf_dom"/>
</dbReference>
<dbReference type="PANTHER" id="PTHR38481">
    <property type="entry name" value="HYALURONATE LYASE"/>
    <property type="match status" value="1"/>
</dbReference>
<dbReference type="Gene3D" id="2.60.220.10">
    <property type="entry name" value="Polysaccharide lyase family 8-like, C-terminal"/>
    <property type="match status" value="1"/>
</dbReference>
<name>A0A090X6Y1_9FLAO</name>
<sequence length="174" mass="19393">MLISNESREGDWVNVLDWLPKKEPSRSIFTVGIDHGKNVKGASYAYTVYTSITEKTLLKKEKKKAYAILENTENIQAVQFKELKETAIVFHKAGTLVLDKNLQITSTFPGIVIVSKKRGCFSIAILEPTSKIEKGEIMLTGNVKIGTYSKTDNTSTLPIDFSENKGMPIYLSSK</sequence>
<dbReference type="Gene3D" id="2.70.98.10">
    <property type="match status" value="1"/>
</dbReference>
<comment type="subunit">
    <text evidence="2">Monomer.</text>
</comment>
<dbReference type="Pfam" id="PF02884">
    <property type="entry name" value="Lyase_8_C"/>
    <property type="match status" value="1"/>
</dbReference>
<dbReference type="PANTHER" id="PTHR38481:SF1">
    <property type="entry name" value="HYALURONATE LYASE"/>
    <property type="match status" value="1"/>
</dbReference>
<proteinExistence type="predicted"/>
<dbReference type="EMBL" id="BBNU01000021">
    <property type="protein sequence ID" value="GAL82072.1"/>
    <property type="molecule type" value="Genomic_DNA"/>
</dbReference>
<gene>
    <name evidence="5" type="ORF">JCM19274_2783</name>
</gene>
<dbReference type="GO" id="GO:0016829">
    <property type="term" value="F:lyase activity"/>
    <property type="evidence" value="ECO:0007669"/>
    <property type="project" value="InterPro"/>
</dbReference>
<evidence type="ECO:0000256" key="1">
    <source>
        <dbReference type="ARBA" id="ARBA00001913"/>
    </source>
</evidence>
<evidence type="ECO:0000256" key="2">
    <source>
        <dbReference type="ARBA" id="ARBA00011245"/>
    </source>
</evidence>
<dbReference type="GO" id="GO:0005576">
    <property type="term" value="C:extracellular region"/>
    <property type="evidence" value="ECO:0007669"/>
    <property type="project" value="InterPro"/>
</dbReference>
<dbReference type="InterPro" id="IPR004103">
    <property type="entry name" value="Lyase_8_C"/>
</dbReference>
<comment type="cofactor">
    <cofactor evidence="1">
        <name>Ca(2+)</name>
        <dbReference type="ChEBI" id="CHEBI:29108"/>
    </cofactor>
</comment>
<dbReference type="InterPro" id="IPR014718">
    <property type="entry name" value="GH-type_carb-bd"/>
</dbReference>
<dbReference type="GO" id="GO:0030246">
    <property type="term" value="F:carbohydrate binding"/>
    <property type="evidence" value="ECO:0007669"/>
    <property type="project" value="InterPro"/>
</dbReference>
<dbReference type="InterPro" id="IPR011071">
    <property type="entry name" value="Lyase_8-like_C"/>
</dbReference>